<dbReference type="InterPro" id="IPR013096">
    <property type="entry name" value="Cupin_2"/>
</dbReference>
<dbReference type="EMBL" id="CP158293">
    <property type="protein sequence ID" value="XBV46958.1"/>
    <property type="molecule type" value="Genomic_DNA"/>
</dbReference>
<accession>A0AAU7U1Z4</accession>
<protein>
    <submittedName>
        <fullName evidence="2">Cupin domain-containing protein</fullName>
    </submittedName>
</protein>
<dbReference type="CDD" id="cd02208">
    <property type="entry name" value="cupin_RmlC-like"/>
    <property type="match status" value="1"/>
</dbReference>
<dbReference type="InterPro" id="IPR011051">
    <property type="entry name" value="RmlC_Cupin_sf"/>
</dbReference>
<dbReference type="InterPro" id="IPR014710">
    <property type="entry name" value="RmlC-like_jellyroll"/>
</dbReference>
<gene>
    <name evidence="2" type="ORF">AAF463_22705</name>
</gene>
<name>A0AAU7U1Z4_9GAMM</name>
<organism evidence="2">
    <name type="scientific">Pantoea sp. BJ2</name>
    <dbReference type="NCBI Taxonomy" id="3141322"/>
    <lineage>
        <taxon>Bacteria</taxon>
        <taxon>Pseudomonadati</taxon>
        <taxon>Pseudomonadota</taxon>
        <taxon>Gammaproteobacteria</taxon>
        <taxon>Enterobacterales</taxon>
        <taxon>Erwiniaceae</taxon>
        <taxon>Pantoea</taxon>
    </lineage>
</organism>
<dbReference type="SUPFAM" id="SSF51182">
    <property type="entry name" value="RmlC-like cupins"/>
    <property type="match status" value="1"/>
</dbReference>
<sequence length="142" mass="16170">MGTKSQKKSERFIPAEIAKKLPETSESMLADEYLTDRPQASCRVFRAYKGVPPHFHQQCDEYLYVVSGRGTFWMEDESTEAEFAPGHLLFFERNVVHALPTLIEEPVVFLSIDSPRREPDDIIFVNPEDGSASDFMLRNGQG</sequence>
<evidence type="ECO:0000259" key="1">
    <source>
        <dbReference type="Pfam" id="PF07883"/>
    </source>
</evidence>
<dbReference type="PANTHER" id="PTHR43346:SF1">
    <property type="entry name" value="QUERCETIN 2,3-DIOXYGENASE-RELATED"/>
    <property type="match status" value="1"/>
</dbReference>
<dbReference type="AlphaFoldDB" id="A0AAU7U1Z4"/>
<keyword evidence="2" id="KW-0614">Plasmid</keyword>
<dbReference type="Pfam" id="PF07883">
    <property type="entry name" value="Cupin_2"/>
    <property type="match status" value="1"/>
</dbReference>
<geneLocation type="plasmid" evidence="2">
    <name>plasmindA</name>
</geneLocation>
<dbReference type="InterPro" id="IPR052538">
    <property type="entry name" value="Flavonoid_dioxygenase-like"/>
</dbReference>
<dbReference type="PANTHER" id="PTHR43346">
    <property type="entry name" value="LIGAND BINDING DOMAIN PROTEIN, PUTATIVE (AFU_ORTHOLOGUE AFUA_6G14370)-RELATED"/>
    <property type="match status" value="1"/>
</dbReference>
<dbReference type="RefSeq" id="WP_192235554.1">
    <property type="nucleotide sequence ID" value="NZ_CP158293.1"/>
</dbReference>
<proteinExistence type="predicted"/>
<evidence type="ECO:0000313" key="2">
    <source>
        <dbReference type="EMBL" id="XBV46958.1"/>
    </source>
</evidence>
<feature type="domain" description="Cupin type-2" evidence="1">
    <location>
        <begin position="51"/>
        <end position="112"/>
    </location>
</feature>
<reference evidence="2" key="1">
    <citation type="submission" date="2024-06" db="EMBL/GenBank/DDBJ databases">
        <title>Multiomics insights into the TNT degradation mechanism by Pantoea sp. BJ2 isolated from an ammunition destruction site.</title>
        <authorList>
            <person name="Luo J."/>
        </authorList>
    </citation>
    <scope>NUCLEOTIDE SEQUENCE</scope>
    <source>
        <strain evidence="2">BJ2</strain>
        <plasmid evidence="2">plasmindA</plasmid>
    </source>
</reference>
<dbReference type="Gene3D" id="2.60.120.10">
    <property type="entry name" value="Jelly Rolls"/>
    <property type="match status" value="1"/>
</dbReference>